<dbReference type="Proteomes" id="UP000593890">
    <property type="component" value="Chromosome"/>
</dbReference>
<dbReference type="RefSeq" id="WP_215533757.1">
    <property type="nucleotide sequence ID" value="NZ_AP023321.1"/>
</dbReference>
<feature type="transmembrane region" description="Helical" evidence="1">
    <location>
        <begin position="86"/>
        <end position="109"/>
    </location>
</feature>
<evidence type="ECO:0000313" key="2">
    <source>
        <dbReference type="EMBL" id="BCI60517.1"/>
    </source>
</evidence>
<organism evidence="2 3">
    <name type="scientific">Solibaculum mannosilyticum</name>
    <dbReference type="NCBI Taxonomy" id="2780922"/>
    <lineage>
        <taxon>Bacteria</taxon>
        <taxon>Bacillati</taxon>
        <taxon>Bacillota</taxon>
        <taxon>Clostridia</taxon>
        <taxon>Eubacteriales</taxon>
        <taxon>Oscillospiraceae</taxon>
        <taxon>Solibaculum</taxon>
    </lineage>
</organism>
<feature type="transmembrane region" description="Helical" evidence="1">
    <location>
        <begin position="9"/>
        <end position="32"/>
    </location>
</feature>
<dbReference type="AlphaFoldDB" id="A0A7I8D154"/>
<proteinExistence type="predicted"/>
<keyword evidence="3" id="KW-1185">Reference proteome</keyword>
<keyword evidence="1" id="KW-1133">Transmembrane helix</keyword>
<sequence length="226" mass="24963">MEQSKVEKCILIVAVGLLFFCLLGAPYLITLIQTNFLTSRPDAIVSVAGSVYNLATVCSVVPVLLLGSIGVRLYRGHFILREHIKFVIITAATVVLSVVIPCVAMTSHYEVTSAGVSHYNAFGSKTESISWDEVTKAETSIQFLYGATEMSVAGNWKMFYWIELPSGKSLDLYNDGFAKDKLNAVAQVDGIVREKDIPAERNAEDLDKFPYKTEAEKQVIHSLFDE</sequence>
<gene>
    <name evidence="2" type="ORF">C12CBH8_11560</name>
</gene>
<keyword evidence="1" id="KW-0812">Transmembrane</keyword>
<accession>A0A7I8D154</accession>
<dbReference type="EMBL" id="AP023321">
    <property type="protein sequence ID" value="BCI60517.1"/>
    <property type="molecule type" value="Genomic_DNA"/>
</dbReference>
<keyword evidence="1" id="KW-0472">Membrane</keyword>
<protein>
    <submittedName>
        <fullName evidence="2">Uncharacterized protein</fullName>
    </submittedName>
</protein>
<dbReference type="KEGG" id="sman:C12CBH8_11560"/>
<name>A0A7I8D154_9FIRM</name>
<feature type="transmembrane region" description="Helical" evidence="1">
    <location>
        <begin position="52"/>
        <end position="74"/>
    </location>
</feature>
<evidence type="ECO:0000313" key="3">
    <source>
        <dbReference type="Proteomes" id="UP000593890"/>
    </source>
</evidence>
<reference evidence="3" key="1">
    <citation type="submission" date="2020-07" db="EMBL/GenBank/DDBJ databases">
        <title>Complete genome sequencing of Clostridia bacterium strain 12CBH8.</title>
        <authorList>
            <person name="Sakamoto M."/>
            <person name="Murakami T."/>
            <person name="Mori H."/>
        </authorList>
    </citation>
    <scope>NUCLEOTIDE SEQUENCE [LARGE SCALE GENOMIC DNA]</scope>
    <source>
        <strain evidence="3">12CBH8</strain>
    </source>
</reference>
<evidence type="ECO:0000256" key="1">
    <source>
        <dbReference type="SAM" id="Phobius"/>
    </source>
</evidence>